<dbReference type="PANTHER" id="PTHR42850">
    <property type="entry name" value="METALLOPHOSPHOESTERASE"/>
    <property type="match status" value="1"/>
</dbReference>
<dbReference type="InterPro" id="IPR004843">
    <property type="entry name" value="Calcineurin-like_PHP"/>
</dbReference>
<dbReference type="PRINTS" id="PR00114">
    <property type="entry name" value="STPHPHTASE"/>
</dbReference>
<dbReference type="InterPro" id="IPR029052">
    <property type="entry name" value="Metallo-depent_PP-like"/>
</dbReference>
<reference evidence="2 3" key="1">
    <citation type="submission" date="2023-05" db="EMBL/GenBank/DDBJ databases">
        <title>Comparative genomics reveals the evidence of polycyclic aromatic hydrocarbons degradation in moderately halophilic genus Pontibacillus.</title>
        <authorList>
            <person name="Yang H."/>
            <person name="Qian Z."/>
        </authorList>
    </citation>
    <scope>NUCLEOTIDE SEQUENCE [LARGE SCALE GENOMIC DNA]</scope>
    <source>
        <strain evidence="3">HN14</strain>
    </source>
</reference>
<organism evidence="2 3">
    <name type="scientific">Pontibacillus chungwhensis</name>
    <dbReference type="NCBI Taxonomy" id="265426"/>
    <lineage>
        <taxon>Bacteria</taxon>
        <taxon>Bacillati</taxon>
        <taxon>Bacillota</taxon>
        <taxon>Bacilli</taxon>
        <taxon>Bacillales</taxon>
        <taxon>Bacillaceae</taxon>
        <taxon>Pontibacillus</taxon>
    </lineage>
</organism>
<gene>
    <name evidence="2" type="primary">prpE</name>
    <name evidence="2" type="ORF">QNI29_05110</name>
</gene>
<dbReference type="Proteomes" id="UP001236652">
    <property type="component" value="Chromosome"/>
</dbReference>
<keyword evidence="3" id="KW-1185">Reference proteome</keyword>
<dbReference type="CDD" id="cd07423">
    <property type="entry name" value="MPP_Prp_like"/>
    <property type="match status" value="1"/>
</dbReference>
<dbReference type="Gene3D" id="3.60.21.10">
    <property type="match status" value="1"/>
</dbReference>
<dbReference type="PANTHER" id="PTHR42850:SF7">
    <property type="entry name" value="BIS(5'-NUCLEOSYL)-TETRAPHOSPHATASE PRPE [ASYMMETRICAL]"/>
    <property type="match status" value="1"/>
</dbReference>
<proteinExistence type="predicted"/>
<dbReference type="InterPro" id="IPR050126">
    <property type="entry name" value="Ap4A_hydrolase"/>
</dbReference>
<evidence type="ECO:0000313" key="2">
    <source>
        <dbReference type="EMBL" id="WIF99036.1"/>
    </source>
</evidence>
<feature type="domain" description="Calcineurin-like phosphoesterase" evidence="1">
    <location>
        <begin position="4"/>
        <end position="199"/>
    </location>
</feature>
<dbReference type="SUPFAM" id="SSF56300">
    <property type="entry name" value="Metallo-dependent phosphatases"/>
    <property type="match status" value="1"/>
</dbReference>
<dbReference type="InterPro" id="IPR006186">
    <property type="entry name" value="Ser/Thr-sp_prot-phosphatase"/>
</dbReference>
<evidence type="ECO:0000313" key="3">
    <source>
        <dbReference type="Proteomes" id="UP001236652"/>
    </source>
</evidence>
<sequence>MKKLDCIGDVHGCYDELIELFTKLGYSTTGKVPRHPEGRIPVFVGDLTDRGPASLDVIRLVYRMVVVEKMAKYVPGNHCNKLYRFFKGNPVKHKHGLETTVAEYEALSKDEQRIVKDQFITLYEESPLYLEDPEANVVIAHAGIREDMIGKSFQNKKVRTFVLYGDVTGEFDENGMPVRRDWAADYEGGQWIVYGHTPVREPRFKHKTVNIDTGCVFGGALTCFRLPEEEIRSVPSKQPEVPEKFRSFDD</sequence>
<dbReference type="NCBIfam" id="NF010148">
    <property type="entry name" value="PRK13625.1"/>
    <property type="match status" value="1"/>
</dbReference>
<dbReference type="EMBL" id="CP126446">
    <property type="protein sequence ID" value="WIF99036.1"/>
    <property type="molecule type" value="Genomic_DNA"/>
</dbReference>
<name>A0ABY8UZC0_9BACI</name>
<accession>A0ABY8UZC0</accession>
<dbReference type="Pfam" id="PF00149">
    <property type="entry name" value="Metallophos"/>
    <property type="match status" value="1"/>
</dbReference>
<dbReference type="RefSeq" id="WP_231418391.1">
    <property type="nucleotide sequence ID" value="NZ_CP126446.1"/>
</dbReference>
<protein>
    <submittedName>
        <fullName evidence="2">Bis(5'-nucleosyl)-tetraphosphatase PrpE</fullName>
    </submittedName>
</protein>
<evidence type="ECO:0000259" key="1">
    <source>
        <dbReference type="Pfam" id="PF00149"/>
    </source>
</evidence>
<dbReference type="InterPro" id="IPR041780">
    <property type="entry name" value="MPP_PrpE-like"/>
</dbReference>